<gene>
    <name evidence="2" type="ORF">CAL25_06385</name>
</gene>
<evidence type="ECO:0000313" key="2">
    <source>
        <dbReference type="EMBL" id="OZI53597.1"/>
    </source>
</evidence>
<sequence length="333" mass="34644">MAWRGLLAIGTALGLACGGPAAAAPAGVPAWEVTAPSGATSIVLGGLQRPAAGLLMPAPAVVQGKSRLVLMLDRAAEAEPFEPGPAFVDPAAMAETGRTGGLGRAPWASKLTDAQIDQMRTNARCFMRQAAEEEGEPVDPALDASDAEYWLRIAVGGRDPYFALALAAAHCMPPGTHSRESVLREAAAAADVPVVAVDSTTQLYARYWSTPVALLRTLLYQNALTPLARQDLQRLVDALNAGDLDALAQASKPSGLSASEQKRFDRLMVFDAVDAILPKLEVHLGQGNALVVFDAGKLSGEYGLLPKLTQAGYTVKPIALPADGAPVPPRQGG</sequence>
<dbReference type="Pfam" id="PF01963">
    <property type="entry name" value="TraB_PrgY_gumN"/>
    <property type="match status" value="1"/>
</dbReference>
<accession>A0A261TWF4</accession>
<feature type="signal peptide" evidence="1">
    <location>
        <begin position="1"/>
        <end position="23"/>
    </location>
</feature>
<keyword evidence="1" id="KW-0732">Signal</keyword>
<dbReference type="Proteomes" id="UP000216913">
    <property type="component" value="Unassembled WGS sequence"/>
</dbReference>
<dbReference type="InterPro" id="IPR002816">
    <property type="entry name" value="TraB/PrgY/GumN_fam"/>
</dbReference>
<protein>
    <recommendedName>
        <fullName evidence="4">TraB/GumN family protein</fullName>
    </recommendedName>
</protein>
<dbReference type="AlphaFoldDB" id="A0A261TWF4"/>
<dbReference type="PROSITE" id="PS51257">
    <property type="entry name" value="PROKAR_LIPOPROTEIN"/>
    <property type="match status" value="1"/>
</dbReference>
<dbReference type="EMBL" id="NEVP01000004">
    <property type="protein sequence ID" value="OZI53597.1"/>
    <property type="molecule type" value="Genomic_DNA"/>
</dbReference>
<comment type="caution">
    <text evidence="2">The sequence shown here is derived from an EMBL/GenBank/DDBJ whole genome shotgun (WGS) entry which is preliminary data.</text>
</comment>
<feature type="chain" id="PRO_5012311544" description="TraB/GumN family protein" evidence="1">
    <location>
        <begin position="24"/>
        <end position="333"/>
    </location>
</feature>
<keyword evidence="3" id="KW-1185">Reference proteome</keyword>
<evidence type="ECO:0008006" key="4">
    <source>
        <dbReference type="Google" id="ProtNLM"/>
    </source>
</evidence>
<name>A0A261TWF4_9BORD</name>
<reference evidence="2 3" key="1">
    <citation type="submission" date="2017-05" db="EMBL/GenBank/DDBJ databases">
        <title>Complete and WGS of Bordetella genogroups.</title>
        <authorList>
            <person name="Spilker T."/>
            <person name="LiPuma J."/>
        </authorList>
    </citation>
    <scope>NUCLEOTIDE SEQUENCE [LARGE SCALE GENOMIC DNA]</scope>
    <source>
        <strain evidence="2 3">AU10456</strain>
    </source>
</reference>
<organism evidence="2 3">
    <name type="scientific">Bordetella genomosp. 5</name>
    <dbReference type="NCBI Taxonomy" id="1395608"/>
    <lineage>
        <taxon>Bacteria</taxon>
        <taxon>Pseudomonadati</taxon>
        <taxon>Pseudomonadota</taxon>
        <taxon>Betaproteobacteria</taxon>
        <taxon>Burkholderiales</taxon>
        <taxon>Alcaligenaceae</taxon>
        <taxon>Bordetella</taxon>
    </lineage>
</organism>
<proteinExistence type="predicted"/>
<evidence type="ECO:0000256" key="1">
    <source>
        <dbReference type="SAM" id="SignalP"/>
    </source>
</evidence>
<evidence type="ECO:0000313" key="3">
    <source>
        <dbReference type="Proteomes" id="UP000216913"/>
    </source>
</evidence>